<feature type="transmembrane region" description="Helical" evidence="1">
    <location>
        <begin position="136"/>
        <end position="153"/>
    </location>
</feature>
<comment type="caution">
    <text evidence="2">The sequence shown here is derived from an EMBL/GenBank/DDBJ whole genome shotgun (WGS) entry which is preliminary data.</text>
</comment>
<keyword evidence="1" id="KW-0472">Membrane</keyword>
<organism evidence="2 3">
    <name type="scientific">Desmonostoc muscorum LEGE 12446</name>
    <dbReference type="NCBI Taxonomy" id="1828758"/>
    <lineage>
        <taxon>Bacteria</taxon>
        <taxon>Bacillati</taxon>
        <taxon>Cyanobacteriota</taxon>
        <taxon>Cyanophyceae</taxon>
        <taxon>Nostocales</taxon>
        <taxon>Nostocaceae</taxon>
        <taxon>Desmonostoc</taxon>
    </lineage>
</organism>
<evidence type="ECO:0000256" key="1">
    <source>
        <dbReference type="SAM" id="Phobius"/>
    </source>
</evidence>
<dbReference type="Pfam" id="PF04955">
    <property type="entry name" value="HupE_UreJ"/>
    <property type="match status" value="1"/>
</dbReference>
<name>A0A8J7AC81_DESMC</name>
<feature type="transmembrane region" description="Helical" evidence="1">
    <location>
        <begin position="89"/>
        <end position="106"/>
    </location>
</feature>
<sequence>MFKTKLSQFPASGEFYTSKVVDRHIGAIAALILISLLSSWTGTPSVHAISNFWEGFLWGVADPVINSNCLVGIVAVGLLSAIFVRGALIVGYFVLAVVLGIIIHSLELNLPGTEIVISVSTIFLSTMLMMPNQVNFIVLAVMAVGVGLFQGYAHGQSMIGTEIITLVTYILGITLTQVAVAMSVREIGSAMGMGEINRISPWKINIAGWCLCAIAIVFLSNSII</sequence>
<proteinExistence type="predicted"/>
<evidence type="ECO:0000313" key="2">
    <source>
        <dbReference type="EMBL" id="MBE9024043.1"/>
    </source>
</evidence>
<evidence type="ECO:0000313" key="3">
    <source>
        <dbReference type="Proteomes" id="UP000622533"/>
    </source>
</evidence>
<keyword evidence="1" id="KW-0812">Transmembrane</keyword>
<feature type="transmembrane region" description="Helical" evidence="1">
    <location>
        <begin position="204"/>
        <end position="223"/>
    </location>
</feature>
<reference evidence="2" key="1">
    <citation type="submission" date="2020-10" db="EMBL/GenBank/DDBJ databases">
        <authorList>
            <person name="Castelo-Branco R."/>
            <person name="Eusebio N."/>
            <person name="Adriana R."/>
            <person name="Vieira A."/>
            <person name="Brugerolle De Fraissinette N."/>
            <person name="Rezende De Castro R."/>
            <person name="Schneider M.P."/>
            <person name="Vasconcelos V."/>
            <person name="Leao P.N."/>
        </authorList>
    </citation>
    <scope>NUCLEOTIDE SEQUENCE</scope>
    <source>
        <strain evidence="2">LEGE 12446</strain>
    </source>
</reference>
<dbReference type="InterPro" id="IPR007038">
    <property type="entry name" value="HupE_UreJ"/>
</dbReference>
<dbReference type="RefSeq" id="WP_193918109.1">
    <property type="nucleotide sequence ID" value="NZ_JADEXS020000001.1"/>
</dbReference>
<keyword evidence="3" id="KW-1185">Reference proteome</keyword>
<feature type="transmembrane region" description="Helical" evidence="1">
    <location>
        <begin position="64"/>
        <end position="84"/>
    </location>
</feature>
<dbReference type="AlphaFoldDB" id="A0A8J7AC81"/>
<keyword evidence="1" id="KW-1133">Transmembrane helix</keyword>
<accession>A0A8J7AC81</accession>
<feature type="transmembrane region" description="Helical" evidence="1">
    <location>
        <begin position="159"/>
        <end position="184"/>
    </location>
</feature>
<gene>
    <name evidence="2" type="ORF">IQ276_16890</name>
</gene>
<dbReference type="Proteomes" id="UP000622533">
    <property type="component" value="Unassembled WGS sequence"/>
</dbReference>
<dbReference type="EMBL" id="JADEXS010000223">
    <property type="protein sequence ID" value="MBE9024043.1"/>
    <property type="molecule type" value="Genomic_DNA"/>
</dbReference>
<protein>
    <submittedName>
        <fullName evidence="2">HupE/UreJ family protein</fullName>
    </submittedName>
</protein>